<keyword evidence="2" id="KW-0472">Membrane</keyword>
<sequence>MDASPDEPAPPRGAAAARPAPAPAPAPIATAREHRLSWSGLTGRAGGDGTVAVPSSYQERDDDAPVRRTTGSRRAVVVCLVGVLTLAGVATSWALVRDARTATADASANRSAPWPSTSRTTAPVAAGARFIAVRDALAAAVTDGELVWSASAGVVDETLRTRLRTALDDAARVGDDASDPGPPGGTAAAARLAGVGEVLLAETAAVRSAMPITGPPPPAAVAPGMEAPPDAPARPRRGGAAGVPVGGDAPPAPVAPVAPGADPGSPPPPAPEPPEPEPPAPEPSTPQPPVPEPSAPEPPPDPSTPAEPPPDPGAP</sequence>
<keyword evidence="2" id="KW-1133">Transmembrane helix</keyword>
<dbReference type="Proteomes" id="UP000296469">
    <property type="component" value="Chromosome"/>
</dbReference>
<name>A0A4P7SMT2_9CELL</name>
<evidence type="ECO:0000256" key="1">
    <source>
        <dbReference type="SAM" id="MobiDB-lite"/>
    </source>
</evidence>
<organism evidence="3 4">
    <name type="scientific">Cellulomonas shaoxiangyii</name>
    <dbReference type="NCBI Taxonomy" id="2566013"/>
    <lineage>
        <taxon>Bacteria</taxon>
        <taxon>Bacillati</taxon>
        <taxon>Actinomycetota</taxon>
        <taxon>Actinomycetes</taxon>
        <taxon>Micrococcales</taxon>
        <taxon>Cellulomonadaceae</taxon>
        <taxon>Cellulomonas</taxon>
    </lineage>
</organism>
<reference evidence="3 4" key="1">
    <citation type="submission" date="2019-04" db="EMBL/GenBank/DDBJ databases">
        <title>Isolation and identification of Cellulomonas shaoxiangyii sp. Nov. isolated from feces of the Tibetan antelopes (Pantholops hodgsonii) in the Qinghai-Tibet plateau of China.</title>
        <authorList>
            <person name="Tian Z."/>
        </authorList>
    </citation>
    <scope>NUCLEOTIDE SEQUENCE [LARGE SCALE GENOMIC DNA]</scope>
    <source>
        <strain evidence="3 4">Z28</strain>
    </source>
</reference>
<gene>
    <name evidence="3" type="ORF">E5225_14315</name>
</gene>
<feature type="transmembrane region" description="Helical" evidence="2">
    <location>
        <begin position="75"/>
        <end position="96"/>
    </location>
</feature>
<dbReference type="EMBL" id="CP039291">
    <property type="protein sequence ID" value="QCB94556.1"/>
    <property type="molecule type" value="Genomic_DNA"/>
</dbReference>
<proteinExistence type="predicted"/>
<evidence type="ECO:0000313" key="3">
    <source>
        <dbReference type="EMBL" id="QCB94556.1"/>
    </source>
</evidence>
<evidence type="ECO:0000256" key="2">
    <source>
        <dbReference type="SAM" id="Phobius"/>
    </source>
</evidence>
<keyword evidence="4" id="KW-1185">Reference proteome</keyword>
<protein>
    <submittedName>
        <fullName evidence="3">Uncharacterized protein</fullName>
    </submittedName>
</protein>
<keyword evidence="2" id="KW-0812">Transmembrane</keyword>
<accession>A0A4P7SMT2</accession>
<feature type="compositionally biased region" description="Pro residues" evidence="1">
    <location>
        <begin position="264"/>
        <end position="315"/>
    </location>
</feature>
<dbReference type="AlphaFoldDB" id="A0A4P7SMT2"/>
<dbReference type="KEGG" id="celz:E5225_14315"/>
<feature type="region of interest" description="Disordered" evidence="1">
    <location>
        <begin position="209"/>
        <end position="315"/>
    </location>
</feature>
<evidence type="ECO:0000313" key="4">
    <source>
        <dbReference type="Proteomes" id="UP000296469"/>
    </source>
</evidence>
<dbReference type="RefSeq" id="WP_136225486.1">
    <property type="nucleotide sequence ID" value="NZ_CP039291.1"/>
</dbReference>
<feature type="region of interest" description="Disordered" evidence="1">
    <location>
        <begin position="1"/>
        <end position="69"/>
    </location>
</feature>